<dbReference type="RefSeq" id="WP_115248895.1">
    <property type="nucleotide sequence ID" value="NZ_UGSP01000001.1"/>
</dbReference>
<evidence type="ECO:0000313" key="3">
    <source>
        <dbReference type="Proteomes" id="UP000255098"/>
    </source>
</evidence>
<dbReference type="GO" id="GO:0005737">
    <property type="term" value="C:cytoplasm"/>
    <property type="evidence" value="ECO:0007669"/>
    <property type="project" value="UniProtKB-SubCell"/>
</dbReference>
<evidence type="ECO:0000313" key="2">
    <source>
        <dbReference type="EMBL" id="SUB23522.1"/>
    </source>
</evidence>
<dbReference type="Proteomes" id="UP000255098">
    <property type="component" value="Unassembled WGS sequence"/>
</dbReference>
<dbReference type="EMBL" id="UGSP01000001">
    <property type="protein sequence ID" value="SUB23522.1"/>
    <property type="molecule type" value="Genomic_DNA"/>
</dbReference>
<keyword evidence="1 2" id="KW-0808">Transferase</keyword>
<dbReference type="Gene3D" id="3.40.50.150">
    <property type="entry name" value="Vaccinia Virus protein VP39"/>
    <property type="match status" value="1"/>
</dbReference>
<evidence type="ECO:0000256" key="1">
    <source>
        <dbReference type="HAMAP-Rule" id="MF_01523"/>
    </source>
</evidence>
<name>A0A379AQ30_AVIAV</name>
<gene>
    <name evidence="2" type="primary">smtA</name>
    <name evidence="1" type="synonym">rsmJ</name>
    <name evidence="2" type="ORF">NCTC11297_00527</name>
</gene>
<sequence>MVDPKIAVQLICETKNSQNFTALCEQQGLIHQPYSPLALVQTEQNGIERLELRKLDEPKLGAVYVDFVSGAMAHRRKFGGGRGEAIAKAVGIKKDYLPSVIDATAGLGRDAFVLAAIGCQVRLVERHPVVYLLLQDGLQRAYQDAEIGAMMQQNMQLLPIKQIDELAQQGTKADVVYLDPMYPHKAKSALVKKEMRVFQHLVGADEDADDLLAPALQIAQKRVVVKRPDYAQFLAEKAPHFSRETKNHRFDIYLAE</sequence>
<comment type="function">
    <text evidence="1">Specifically methylates the guanosine in position 1516 of 16S rRNA.</text>
</comment>
<dbReference type="InterPro" id="IPR007536">
    <property type="entry name" value="16SrRNA_methylTrfase_J"/>
</dbReference>
<keyword evidence="3" id="KW-1185">Reference proteome</keyword>
<comment type="similarity">
    <text evidence="1">Belongs to the methyltransferase superfamily. RsmJ family.</text>
</comment>
<proteinExistence type="inferred from homology"/>
<dbReference type="InterPro" id="IPR029063">
    <property type="entry name" value="SAM-dependent_MTases_sf"/>
</dbReference>
<protein>
    <recommendedName>
        <fullName evidence="1">Ribosomal RNA small subunit methyltransferase J</fullName>
        <ecNumber evidence="1">2.1.1.242</ecNumber>
    </recommendedName>
    <alternativeName>
        <fullName evidence="1">16S rRNA m2G1516 methyltransferase</fullName>
    </alternativeName>
    <alternativeName>
        <fullName evidence="1">rRNA (guanine-N(2)-)-methyltransferase</fullName>
    </alternativeName>
</protein>
<accession>A0A379AQ30</accession>
<dbReference type="PANTHER" id="PTHR36112">
    <property type="entry name" value="RIBOSOMAL RNA SMALL SUBUNIT METHYLTRANSFERASE J"/>
    <property type="match status" value="1"/>
</dbReference>
<dbReference type="EC" id="2.1.1.242" evidence="1"/>
<dbReference type="AlphaFoldDB" id="A0A379AQ30"/>
<comment type="subcellular location">
    <subcellularLocation>
        <location evidence="1">Cytoplasm</location>
    </subcellularLocation>
</comment>
<keyword evidence="1 2" id="KW-0489">Methyltransferase</keyword>
<dbReference type="Pfam" id="PF04445">
    <property type="entry name" value="SAM_MT"/>
    <property type="match status" value="1"/>
</dbReference>
<keyword evidence="1" id="KW-0698">rRNA processing</keyword>
<dbReference type="SUPFAM" id="SSF53335">
    <property type="entry name" value="S-adenosyl-L-methionine-dependent methyltransferases"/>
    <property type="match status" value="1"/>
</dbReference>
<keyword evidence="1" id="KW-0963">Cytoplasm</keyword>
<comment type="caution">
    <text evidence="1">Lacks conserved residue(s) required for the propagation of feature annotation.</text>
</comment>
<dbReference type="Gene3D" id="3.40.1630.10">
    <property type="entry name" value="YhiQ-like domain"/>
    <property type="match status" value="1"/>
</dbReference>
<comment type="catalytic activity">
    <reaction evidence="1">
        <text>guanosine(1516) in 16S rRNA + S-adenosyl-L-methionine = N(2)-methylguanosine(1516) in 16S rRNA + S-adenosyl-L-homocysteine + H(+)</text>
        <dbReference type="Rhea" id="RHEA:43220"/>
        <dbReference type="Rhea" id="RHEA-COMP:10412"/>
        <dbReference type="Rhea" id="RHEA-COMP:10413"/>
        <dbReference type="ChEBI" id="CHEBI:15378"/>
        <dbReference type="ChEBI" id="CHEBI:57856"/>
        <dbReference type="ChEBI" id="CHEBI:59789"/>
        <dbReference type="ChEBI" id="CHEBI:74269"/>
        <dbReference type="ChEBI" id="CHEBI:74481"/>
        <dbReference type="EC" id="2.1.1.242"/>
    </reaction>
</comment>
<feature type="binding site" evidence="1">
    <location>
        <position position="179"/>
    </location>
    <ligand>
        <name>S-adenosyl-L-methionine</name>
        <dbReference type="ChEBI" id="CHEBI:59789"/>
    </ligand>
</feature>
<feature type="binding site" evidence="1">
    <location>
        <begin position="125"/>
        <end position="126"/>
    </location>
    <ligand>
        <name>S-adenosyl-L-methionine</name>
        <dbReference type="ChEBI" id="CHEBI:59789"/>
    </ligand>
</feature>
<reference evidence="2 3" key="1">
    <citation type="submission" date="2018-06" db="EMBL/GenBank/DDBJ databases">
        <authorList>
            <consortium name="Pathogen Informatics"/>
            <person name="Doyle S."/>
        </authorList>
    </citation>
    <scope>NUCLEOTIDE SEQUENCE [LARGE SCALE GENOMIC DNA]</scope>
    <source>
        <strain evidence="3">NCTC 11297</strain>
    </source>
</reference>
<feature type="binding site" evidence="1">
    <location>
        <begin position="109"/>
        <end position="110"/>
    </location>
    <ligand>
        <name>S-adenosyl-L-methionine</name>
        <dbReference type="ChEBI" id="CHEBI:59789"/>
    </ligand>
</feature>
<dbReference type="GO" id="GO:0008990">
    <property type="term" value="F:rRNA (guanine-N2-)-methyltransferase activity"/>
    <property type="evidence" value="ECO:0007669"/>
    <property type="project" value="UniProtKB-UniRule"/>
</dbReference>
<dbReference type="HAMAP" id="MF_01523">
    <property type="entry name" value="16SrRNA_methyltr_J"/>
    <property type="match status" value="1"/>
</dbReference>
<dbReference type="GeneID" id="300132747"/>
<dbReference type="PANTHER" id="PTHR36112:SF1">
    <property type="entry name" value="RIBOSOMAL RNA SMALL SUBUNIT METHYLTRANSFERASE J"/>
    <property type="match status" value="1"/>
</dbReference>
<keyword evidence="1" id="KW-0949">S-adenosyl-L-methionine</keyword>
<organism evidence="2 3">
    <name type="scientific">Avibacterium avium</name>
    <name type="common">Pasteurella avium</name>
    <dbReference type="NCBI Taxonomy" id="751"/>
    <lineage>
        <taxon>Bacteria</taxon>
        <taxon>Pseudomonadati</taxon>
        <taxon>Pseudomonadota</taxon>
        <taxon>Gammaproteobacteria</taxon>
        <taxon>Pasteurellales</taxon>
        <taxon>Pasteurellaceae</taxon>
        <taxon>Avibacterium</taxon>
    </lineage>
</organism>